<dbReference type="CDD" id="cd05242">
    <property type="entry name" value="SDR_a8"/>
    <property type="match status" value="1"/>
</dbReference>
<organism evidence="4 5">
    <name type="scientific">Metabacillus indicus</name>
    <name type="common">Bacillus indicus</name>
    <dbReference type="NCBI Taxonomy" id="246786"/>
    <lineage>
        <taxon>Bacteria</taxon>
        <taxon>Bacillati</taxon>
        <taxon>Bacillota</taxon>
        <taxon>Bacilli</taxon>
        <taxon>Bacillales</taxon>
        <taxon>Bacillaceae</taxon>
        <taxon>Metabacillus</taxon>
    </lineage>
</organism>
<dbReference type="Gene3D" id="3.40.50.720">
    <property type="entry name" value="NAD(P)-binding Rossmann-like Domain"/>
    <property type="match status" value="1"/>
</dbReference>
<dbReference type="PANTHER" id="PTHR11092">
    <property type="entry name" value="SUGAR NUCLEOTIDE EPIMERASE RELATED"/>
    <property type="match status" value="1"/>
</dbReference>
<evidence type="ECO:0000259" key="3">
    <source>
        <dbReference type="Pfam" id="PF08338"/>
    </source>
</evidence>
<dbReference type="SUPFAM" id="SSF51735">
    <property type="entry name" value="NAD(P)-binding Rossmann-fold domains"/>
    <property type="match status" value="1"/>
</dbReference>
<evidence type="ECO:0000256" key="1">
    <source>
        <dbReference type="ARBA" id="ARBA00009353"/>
    </source>
</evidence>
<dbReference type="InterPro" id="IPR010099">
    <property type="entry name" value="SDR39U1"/>
</dbReference>
<proteinExistence type="inferred from homology"/>
<dbReference type="InterPro" id="IPR001509">
    <property type="entry name" value="Epimerase_deHydtase"/>
</dbReference>
<evidence type="ECO:0000259" key="2">
    <source>
        <dbReference type="Pfam" id="PF01370"/>
    </source>
</evidence>
<dbReference type="Proteomes" id="UP000028549">
    <property type="component" value="Unassembled WGS sequence"/>
</dbReference>
<dbReference type="EMBL" id="JNVC02000019">
    <property type="protein sequence ID" value="KEZ47518.1"/>
    <property type="molecule type" value="Genomic_DNA"/>
</dbReference>
<dbReference type="Pfam" id="PF08338">
    <property type="entry name" value="DUF1731"/>
    <property type="match status" value="1"/>
</dbReference>
<name>A0A084GJK6_METID</name>
<dbReference type="AlphaFoldDB" id="A0A084GJK6"/>
<dbReference type="PANTHER" id="PTHR11092:SF0">
    <property type="entry name" value="EPIMERASE FAMILY PROTEIN SDR39U1"/>
    <property type="match status" value="1"/>
</dbReference>
<comment type="caution">
    <text evidence="4">The sequence shown here is derived from an EMBL/GenBank/DDBJ whole genome shotgun (WGS) entry which is preliminary data.</text>
</comment>
<dbReference type="NCBIfam" id="TIGR01777">
    <property type="entry name" value="yfcH"/>
    <property type="match status" value="1"/>
</dbReference>
<keyword evidence="5" id="KW-1185">Reference proteome</keyword>
<dbReference type="Pfam" id="PF01370">
    <property type="entry name" value="Epimerase"/>
    <property type="match status" value="1"/>
</dbReference>
<feature type="domain" description="DUF1731" evidence="3">
    <location>
        <begin position="250"/>
        <end position="296"/>
    </location>
</feature>
<sequence>MKIAIAGGTGFVGNELTDYLAENGNEVLILTRSKKESDKSGVRFVEWMTDGAAPEKELEGIDAFINLAGKSINDRWTEENKKEIVESRIKTTREVYRIIDSLQKKPEVHVNASAVGIYGTSETETFTEESAPGATDFLSETVMKWEQEAAEIGKLGVRTVFVRFGIILGDKGALPAILLPYKLFAGGTVGSGTQWMSWVHIHDVVRLIHFLIKDSTIEGPVNAVSPNPVQMKEFGKTAAKVMNRPHWIPAPGFALKLALGERSILVLEGQRVIPKAAAENGFTFTFPILEDALSDLLKSK</sequence>
<comment type="similarity">
    <text evidence="1">Belongs to the NAD(P)-dependent epimerase/dehydratase family. SDR39U1 subfamily.</text>
</comment>
<dbReference type="InterPro" id="IPR036291">
    <property type="entry name" value="NAD(P)-bd_dom_sf"/>
</dbReference>
<dbReference type="RefSeq" id="WP_029567079.1">
    <property type="nucleotide sequence ID" value="NZ_JNVC02000019.1"/>
</dbReference>
<accession>A0A084GJK6</accession>
<dbReference type="STRING" id="246786.GS18_0219175"/>
<protein>
    <submittedName>
        <fullName evidence="4">Multidrug MFS transporter</fullName>
    </submittedName>
</protein>
<dbReference type="InterPro" id="IPR013549">
    <property type="entry name" value="DUF1731"/>
</dbReference>
<feature type="domain" description="NAD-dependent epimerase/dehydratase" evidence="2">
    <location>
        <begin position="3"/>
        <end position="214"/>
    </location>
</feature>
<reference evidence="4 5" key="1">
    <citation type="journal article" date="2005" name="Int. J. Syst. Evol. Microbiol.">
        <title>Bacillus cibi sp. nov., isolated from jeotgal, a traditional Korean fermented seafood.</title>
        <authorList>
            <person name="Yoon J.H."/>
            <person name="Lee C.H."/>
            <person name="Oh T.K."/>
        </authorList>
    </citation>
    <scope>NUCLEOTIDE SEQUENCE [LARGE SCALE GENOMIC DNA]</scope>
    <source>
        <strain evidence="4 5">DSM 16189</strain>
    </source>
</reference>
<evidence type="ECO:0000313" key="5">
    <source>
        <dbReference type="Proteomes" id="UP000028549"/>
    </source>
</evidence>
<evidence type="ECO:0000313" key="4">
    <source>
        <dbReference type="EMBL" id="KEZ47518.1"/>
    </source>
</evidence>
<dbReference type="OrthoDB" id="9801773at2"/>
<gene>
    <name evidence="4" type="ORF">GS18_0219175</name>
</gene>